<sequence length="132" mass="15426">MLRVRRNSTGNSQEQQLREMESKDPDDLVTSRVYEQPLRQVQKAESYQYNTMKTYKKLDYHQNHHQVNFYVNIEQQIGREDTGNVETSFAHYTSLPWRHLSLQSGGSMEQMGSSQGTALTEQQKEREEPSAL</sequence>
<evidence type="ECO:0000313" key="2">
    <source>
        <dbReference type="EMBL" id="KAI4532294.1"/>
    </source>
</evidence>
<gene>
    <name evidence="2" type="ORF">MG293_017559</name>
</gene>
<dbReference type="Proteomes" id="UP001214576">
    <property type="component" value="Unassembled WGS sequence"/>
</dbReference>
<evidence type="ECO:0000313" key="3">
    <source>
        <dbReference type="Proteomes" id="UP001214576"/>
    </source>
</evidence>
<organism evidence="2 3">
    <name type="scientific">Ovis ammon polii</name>
    <dbReference type="NCBI Taxonomy" id="230172"/>
    <lineage>
        <taxon>Eukaryota</taxon>
        <taxon>Metazoa</taxon>
        <taxon>Chordata</taxon>
        <taxon>Craniata</taxon>
        <taxon>Vertebrata</taxon>
        <taxon>Euteleostomi</taxon>
        <taxon>Mammalia</taxon>
        <taxon>Eutheria</taxon>
        <taxon>Laurasiatheria</taxon>
        <taxon>Artiodactyla</taxon>
        <taxon>Ruminantia</taxon>
        <taxon>Pecora</taxon>
        <taxon>Bovidae</taxon>
        <taxon>Caprinae</taxon>
        <taxon>Ovis</taxon>
    </lineage>
</organism>
<feature type="region of interest" description="Disordered" evidence="1">
    <location>
        <begin position="103"/>
        <end position="132"/>
    </location>
</feature>
<protein>
    <submittedName>
        <fullName evidence="2">Uncharacterized protein</fullName>
    </submittedName>
</protein>
<feature type="compositionally biased region" description="Low complexity" evidence="1">
    <location>
        <begin position="103"/>
        <end position="116"/>
    </location>
</feature>
<comment type="caution">
    <text evidence="2">The sequence shown here is derived from an EMBL/GenBank/DDBJ whole genome shotgun (WGS) entry which is preliminary data.</text>
</comment>
<feature type="compositionally biased region" description="Basic and acidic residues" evidence="1">
    <location>
        <begin position="16"/>
        <end position="26"/>
    </location>
</feature>
<reference evidence="2" key="1">
    <citation type="submission" date="2022-03" db="EMBL/GenBank/DDBJ databases">
        <title>Genomic analyses of argali, domestic sheep and their hybrids provide insights into chromosomal evolution, heterosis and genetic basis of agronomic traits.</title>
        <authorList>
            <person name="Li M."/>
        </authorList>
    </citation>
    <scope>NUCLEOTIDE SEQUENCE</scope>
    <source>
        <strain evidence="2">CAU-MHL-2022a</strain>
        <tissue evidence="2">Skin</tissue>
    </source>
</reference>
<dbReference type="AlphaFoldDB" id="A0AAD4TU33"/>
<feature type="region of interest" description="Disordered" evidence="1">
    <location>
        <begin position="1"/>
        <end position="27"/>
    </location>
</feature>
<accession>A0AAD4TU33</accession>
<feature type="compositionally biased region" description="Basic and acidic residues" evidence="1">
    <location>
        <begin position="122"/>
        <end position="132"/>
    </location>
</feature>
<dbReference type="EMBL" id="JAKZEL010000022">
    <property type="protein sequence ID" value="KAI4532294.1"/>
    <property type="molecule type" value="Genomic_DNA"/>
</dbReference>
<proteinExistence type="predicted"/>
<name>A0AAD4TU33_OVIAM</name>
<evidence type="ECO:0000256" key="1">
    <source>
        <dbReference type="SAM" id="MobiDB-lite"/>
    </source>
</evidence>
<keyword evidence="3" id="KW-1185">Reference proteome</keyword>